<protein>
    <submittedName>
        <fullName evidence="13">Vitamin k epoxide reductase</fullName>
    </submittedName>
</protein>
<dbReference type="STRING" id="1229276.DI53_2868"/>
<feature type="transmembrane region" description="Helical" evidence="10">
    <location>
        <begin position="184"/>
        <end position="207"/>
    </location>
</feature>
<evidence type="ECO:0000259" key="11">
    <source>
        <dbReference type="Pfam" id="PF07884"/>
    </source>
</evidence>
<feature type="transmembrane region" description="Helical" evidence="10">
    <location>
        <begin position="161"/>
        <end position="178"/>
    </location>
</feature>
<dbReference type="EMBL" id="JJMU01000053">
    <property type="protein sequence ID" value="KGE13337.1"/>
    <property type="molecule type" value="Genomic_DNA"/>
</dbReference>
<dbReference type="Pfam" id="PF07884">
    <property type="entry name" value="VKOR"/>
    <property type="match status" value="1"/>
</dbReference>
<evidence type="ECO:0000259" key="12">
    <source>
        <dbReference type="Pfam" id="PF13462"/>
    </source>
</evidence>
<dbReference type="GO" id="GO:0016491">
    <property type="term" value="F:oxidoreductase activity"/>
    <property type="evidence" value="ECO:0007669"/>
    <property type="project" value="UniProtKB-KW"/>
</dbReference>
<gene>
    <name evidence="13" type="ORF">DI53_2868</name>
</gene>
<name>A0A0B8SZM4_9SPHI</name>
<evidence type="ECO:0000256" key="7">
    <source>
        <dbReference type="ARBA" id="ARBA00023136"/>
    </source>
</evidence>
<dbReference type="Gene3D" id="3.90.70.10">
    <property type="entry name" value="Cysteine proteinases"/>
    <property type="match status" value="1"/>
</dbReference>
<sequence length="546" mass="61608">MVNLLKQRYIDRESNVIQVCQEVLLYAKVKHTQLQLSNSLSSHLEPFSLLSVQDILDSYGIESAAVRLGDYQYNDFETPFICVLQREHWPHPALTVVKQAAEDQVSFWDPEHKRMERVSVRDFSKIDKEVVLLLDDGAKRDEADYATNRKTEKRQHNLKKAAFYGSGILLSLALLNILNTSFEATWLAAIFLFTSSIGLALSSLLIWHEVDAFHPFLKEVCGGFGKKSDCNAVLSSSGASFLGLSWSTWGFAYFACFFVSQLFFVFQPSGLYLLAYASIFVSPYIAYSLYFQARIIKQWCPLCLFVQATLLVNALASVYFLSESSLAYGSLNGFALLPLGFLFLGFLLLAHQAVPLLKDSKKSKDLERQWRRLRYNPDIFQSLLEKSSKITTPVDGLGVVIGNPEAKIEIVKVCNTYCGPCSKAHPELEAVLDQNPNVKLRIIFTGTGAADDIRTKPVAHLLAIQQTLGMEKVREALDDWYLAKEKNYEKFSTKYPMNGELELQGDKIDAMRDWCDLMKIRATPTIFINGSELPDGYQIAELKNIL</sequence>
<evidence type="ECO:0000256" key="10">
    <source>
        <dbReference type="SAM" id="Phobius"/>
    </source>
</evidence>
<dbReference type="InterPro" id="IPR036249">
    <property type="entry name" value="Thioredoxin-like_sf"/>
</dbReference>
<evidence type="ECO:0000256" key="3">
    <source>
        <dbReference type="ARBA" id="ARBA00022692"/>
    </source>
</evidence>
<feature type="transmembrane region" description="Helical" evidence="10">
    <location>
        <begin position="302"/>
        <end position="322"/>
    </location>
</feature>
<feature type="transmembrane region" description="Helical" evidence="10">
    <location>
        <begin position="270"/>
        <end position="290"/>
    </location>
</feature>
<evidence type="ECO:0000256" key="1">
    <source>
        <dbReference type="ARBA" id="ARBA00004141"/>
    </source>
</evidence>
<dbReference type="InterPro" id="IPR038354">
    <property type="entry name" value="VKOR_sf"/>
</dbReference>
<dbReference type="Gene3D" id="1.20.1440.130">
    <property type="entry name" value="VKOR domain"/>
    <property type="match status" value="1"/>
</dbReference>
<dbReference type="AlphaFoldDB" id="A0A0B8SZM4"/>
<dbReference type="GO" id="GO:0048038">
    <property type="term" value="F:quinone binding"/>
    <property type="evidence" value="ECO:0007669"/>
    <property type="project" value="UniProtKB-KW"/>
</dbReference>
<keyword evidence="6" id="KW-0560">Oxidoreductase</keyword>
<accession>A0A0B8SZM4</accession>
<comment type="subcellular location">
    <subcellularLocation>
        <location evidence="1">Membrane</location>
        <topology evidence="1">Multi-pass membrane protein</topology>
    </subcellularLocation>
</comment>
<proteinExistence type="inferred from homology"/>
<evidence type="ECO:0000256" key="4">
    <source>
        <dbReference type="ARBA" id="ARBA00022719"/>
    </source>
</evidence>
<keyword evidence="9" id="KW-0676">Redox-active center</keyword>
<keyword evidence="8" id="KW-1015">Disulfide bond</keyword>
<evidence type="ECO:0000256" key="8">
    <source>
        <dbReference type="ARBA" id="ARBA00023157"/>
    </source>
</evidence>
<organism evidence="13 14">
    <name type="scientific">Sphingobacterium deserti</name>
    <dbReference type="NCBI Taxonomy" id="1229276"/>
    <lineage>
        <taxon>Bacteria</taxon>
        <taxon>Pseudomonadati</taxon>
        <taxon>Bacteroidota</taxon>
        <taxon>Sphingobacteriia</taxon>
        <taxon>Sphingobacteriales</taxon>
        <taxon>Sphingobacteriaceae</taxon>
        <taxon>Sphingobacterium</taxon>
    </lineage>
</organism>
<dbReference type="SUPFAM" id="SSF52833">
    <property type="entry name" value="Thioredoxin-like"/>
    <property type="match status" value="1"/>
</dbReference>
<feature type="domain" description="Vitamin K epoxide reductase" evidence="11">
    <location>
        <begin position="190"/>
        <end position="314"/>
    </location>
</feature>
<comment type="similarity">
    <text evidence="2">Belongs to the VKOR family.</text>
</comment>
<evidence type="ECO:0000313" key="13">
    <source>
        <dbReference type="EMBL" id="KGE13337.1"/>
    </source>
</evidence>
<feature type="transmembrane region" description="Helical" evidence="10">
    <location>
        <begin position="334"/>
        <end position="354"/>
    </location>
</feature>
<evidence type="ECO:0000256" key="5">
    <source>
        <dbReference type="ARBA" id="ARBA00022989"/>
    </source>
</evidence>
<feature type="domain" description="Thioredoxin-like fold" evidence="12">
    <location>
        <begin position="398"/>
        <end position="545"/>
    </location>
</feature>
<dbReference type="PATRIC" id="fig|1229276.3.peg.2963"/>
<evidence type="ECO:0000313" key="14">
    <source>
        <dbReference type="Proteomes" id="UP000031802"/>
    </source>
</evidence>
<keyword evidence="7 10" id="KW-0472">Membrane</keyword>
<keyword evidence="5 10" id="KW-1133">Transmembrane helix</keyword>
<evidence type="ECO:0000256" key="9">
    <source>
        <dbReference type="ARBA" id="ARBA00023284"/>
    </source>
</evidence>
<evidence type="ECO:0000256" key="6">
    <source>
        <dbReference type="ARBA" id="ARBA00023002"/>
    </source>
</evidence>
<reference evidence="13 14" key="2">
    <citation type="journal article" date="2015" name="PLoS ONE">
        <title>Whole-Genome Optical Mapping and Finished Genome Sequence of Sphingobacterium deserti sp. nov., a New Species Isolated from the Western Desert of China.</title>
        <authorList>
            <person name="Teng C."/>
            <person name="Zhou Z."/>
            <person name="Molnar I."/>
            <person name="Li X."/>
            <person name="Tang R."/>
            <person name="Chen M."/>
            <person name="Wang L."/>
            <person name="Su S."/>
            <person name="Zhang W."/>
            <person name="Lin M."/>
        </authorList>
    </citation>
    <scope>NUCLEOTIDE SEQUENCE [LARGE SCALE GENOMIC DNA]</scope>
    <source>
        <strain evidence="14">ACCC05744</strain>
    </source>
</reference>
<dbReference type="OrthoDB" id="1100563at2"/>
<feature type="transmembrane region" description="Helical" evidence="10">
    <location>
        <begin position="241"/>
        <end position="264"/>
    </location>
</feature>
<keyword evidence="14" id="KW-1185">Reference proteome</keyword>
<dbReference type="Gene3D" id="3.40.30.10">
    <property type="entry name" value="Glutaredoxin"/>
    <property type="match status" value="1"/>
</dbReference>
<comment type="caution">
    <text evidence="13">The sequence shown here is derived from an EMBL/GenBank/DDBJ whole genome shotgun (WGS) entry which is preliminary data.</text>
</comment>
<dbReference type="eggNOG" id="COG1651">
    <property type="taxonomic scope" value="Bacteria"/>
</dbReference>
<dbReference type="CDD" id="cd12921">
    <property type="entry name" value="VKOR_4"/>
    <property type="match status" value="1"/>
</dbReference>
<dbReference type="Pfam" id="PF13462">
    <property type="entry name" value="Thioredoxin_4"/>
    <property type="match status" value="1"/>
</dbReference>
<dbReference type="GO" id="GO:0016020">
    <property type="term" value="C:membrane"/>
    <property type="evidence" value="ECO:0007669"/>
    <property type="project" value="UniProtKB-SubCell"/>
</dbReference>
<reference evidence="14" key="1">
    <citation type="submission" date="2014-04" db="EMBL/GenBank/DDBJ databases">
        <title>Whole-Genome optical mapping and complete genome sequence of Sphingobacterium deserti sp. nov., a new spaces isolated from desert in the west of China.</title>
        <authorList>
            <person name="Teng C."/>
            <person name="Zhou Z."/>
            <person name="Li X."/>
            <person name="Chen M."/>
            <person name="Lin M."/>
            <person name="Wang L."/>
            <person name="Su S."/>
            <person name="Zhang C."/>
            <person name="Zhang W."/>
        </authorList>
    </citation>
    <scope>NUCLEOTIDE SEQUENCE [LARGE SCALE GENOMIC DNA]</scope>
    <source>
        <strain evidence="14">ACCC05744</strain>
    </source>
</reference>
<dbReference type="InterPro" id="IPR012336">
    <property type="entry name" value="Thioredoxin-like_fold"/>
</dbReference>
<evidence type="ECO:0000256" key="2">
    <source>
        <dbReference type="ARBA" id="ARBA00006214"/>
    </source>
</evidence>
<dbReference type="RefSeq" id="WP_037500854.1">
    <property type="nucleotide sequence ID" value="NZ_JJMU01000053.1"/>
</dbReference>
<keyword evidence="4" id="KW-0874">Quinone</keyword>
<keyword evidence="3 10" id="KW-0812">Transmembrane</keyword>
<dbReference type="Proteomes" id="UP000031802">
    <property type="component" value="Unassembled WGS sequence"/>
</dbReference>
<dbReference type="InterPro" id="IPR012932">
    <property type="entry name" value="VKOR"/>
</dbReference>